<evidence type="ECO:0000256" key="1">
    <source>
        <dbReference type="ARBA" id="ARBA00002954"/>
    </source>
</evidence>
<dbReference type="InterPro" id="IPR002901">
    <property type="entry name" value="MGlyc_endo_b_GlcNAc-like_dom"/>
</dbReference>
<dbReference type="AlphaFoldDB" id="A0A848G9V1"/>
<evidence type="ECO:0000313" key="12">
    <source>
        <dbReference type="EMBL" id="NML28269.1"/>
    </source>
</evidence>
<dbReference type="PANTHER" id="PTHR33308:SF9">
    <property type="entry name" value="PEPTIDOGLYCAN HYDROLASE FLGJ"/>
    <property type="match status" value="1"/>
</dbReference>
<comment type="similarity">
    <text evidence="3">In the N-terminal section; belongs to the FlgJ family.</text>
</comment>
<evidence type="ECO:0000256" key="10">
    <source>
        <dbReference type="ARBA" id="ARBA00030835"/>
    </source>
</evidence>
<name>A0A848G9V1_9RHOO</name>
<protein>
    <recommendedName>
        <fullName evidence="5">Peptidoglycan hydrolase FlgJ</fullName>
    </recommendedName>
    <alternativeName>
        <fullName evidence="10">Muramidase FlgJ</fullName>
    </alternativeName>
</protein>
<proteinExistence type="inferred from homology"/>
<evidence type="ECO:0000259" key="11">
    <source>
        <dbReference type="SMART" id="SM00047"/>
    </source>
</evidence>
<keyword evidence="8" id="KW-0326">Glycosidase</keyword>
<feature type="domain" description="Mannosyl-glycoprotein endo-beta-N-acetylglucosamidase-like" evidence="11">
    <location>
        <begin position="184"/>
        <end position="337"/>
    </location>
</feature>
<dbReference type="Gene3D" id="1.10.530.10">
    <property type="match status" value="1"/>
</dbReference>
<dbReference type="InterPro" id="IPR019301">
    <property type="entry name" value="Flagellar_prot_FlgJ_N"/>
</dbReference>
<evidence type="ECO:0000256" key="4">
    <source>
        <dbReference type="ARBA" id="ARBA00007974"/>
    </source>
</evidence>
<dbReference type="Proteomes" id="UP000580043">
    <property type="component" value="Unassembled WGS sequence"/>
</dbReference>
<evidence type="ECO:0000256" key="8">
    <source>
        <dbReference type="ARBA" id="ARBA00023295"/>
    </source>
</evidence>
<dbReference type="RefSeq" id="WP_169147798.1">
    <property type="nucleotide sequence ID" value="NZ_JABBGA010000024.1"/>
</dbReference>
<evidence type="ECO:0000256" key="9">
    <source>
        <dbReference type="ARBA" id="ARBA00023316"/>
    </source>
</evidence>
<keyword evidence="12" id="KW-0966">Cell projection</keyword>
<keyword evidence="7 12" id="KW-0378">Hydrolase</keyword>
<comment type="subcellular location">
    <subcellularLocation>
        <location evidence="2">Periplasm</location>
    </subcellularLocation>
</comment>
<dbReference type="GO" id="GO:0071555">
    <property type="term" value="P:cell wall organization"/>
    <property type="evidence" value="ECO:0007669"/>
    <property type="project" value="UniProtKB-KW"/>
</dbReference>
<dbReference type="GO" id="GO:0016798">
    <property type="term" value="F:hydrolase activity, acting on glycosyl bonds"/>
    <property type="evidence" value="ECO:0007669"/>
    <property type="project" value="UniProtKB-KW"/>
</dbReference>
<keyword evidence="12" id="KW-0969">Cilium</keyword>
<dbReference type="InterPro" id="IPR051056">
    <property type="entry name" value="Glycosyl_Hydrolase_73"/>
</dbReference>
<keyword evidence="12" id="KW-0282">Flagellum</keyword>
<evidence type="ECO:0000313" key="13">
    <source>
        <dbReference type="Proteomes" id="UP000580043"/>
    </source>
</evidence>
<dbReference type="Pfam" id="PF10135">
    <property type="entry name" value="Rod-binding"/>
    <property type="match status" value="1"/>
</dbReference>
<dbReference type="EMBL" id="JABBGA010000024">
    <property type="protein sequence ID" value="NML28269.1"/>
    <property type="molecule type" value="Genomic_DNA"/>
</dbReference>
<evidence type="ECO:0000256" key="7">
    <source>
        <dbReference type="ARBA" id="ARBA00022801"/>
    </source>
</evidence>
<keyword evidence="13" id="KW-1185">Reference proteome</keyword>
<keyword evidence="6" id="KW-0574">Periplasm</keyword>
<gene>
    <name evidence="12" type="primary">flgJ</name>
    <name evidence="12" type="ORF">HHL15_21125</name>
</gene>
<dbReference type="InterPro" id="IPR013377">
    <property type="entry name" value="FlgJ"/>
</dbReference>
<dbReference type="GO" id="GO:0004040">
    <property type="term" value="F:amidase activity"/>
    <property type="evidence" value="ECO:0007669"/>
    <property type="project" value="InterPro"/>
</dbReference>
<organism evidence="12 13">
    <name type="scientific">Zoogloea dura</name>
    <dbReference type="NCBI Taxonomy" id="2728840"/>
    <lineage>
        <taxon>Bacteria</taxon>
        <taxon>Pseudomonadati</taxon>
        <taxon>Pseudomonadota</taxon>
        <taxon>Betaproteobacteria</taxon>
        <taxon>Rhodocyclales</taxon>
        <taxon>Zoogloeaceae</taxon>
        <taxon>Zoogloea</taxon>
    </lineage>
</organism>
<dbReference type="GO" id="GO:0042597">
    <property type="term" value="C:periplasmic space"/>
    <property type="evidence" value="ECO:0007669"/>
    <property type="project" value="UniProtKB-SubCell"/>
</dbReference>
<dbReference type="SMART" id="SM00047">
    <property type="entry name" value="LYZ2"/>
    <property type="match status" value="1"/>
</dbReference>
<evidence type="ECO:0000256" key="2">
    <source>
        <dbReference type="ARBA" id="ARBA00004418"/>
    </source>
</evidence>
<accession>A0A848G9V1</accession>
<dbReference type="PANTHER" id="PTHR33308">
    <property type="entry name" value="PEPTIDOGLYCAN HYDROLASE FLGJ"/>
    <property type="match status" value="1"/>
</dbReference>
<reference evidence="12 13" key="1">
    <citation type="submission" date="2020-04" db="EMBL/GenBank/DDBJ databases">
        <title>Zoogloea sp. G-4-1-14 isolated from soil.</title>
        <authorList>
            <person name="Dahal R.H."/>
        </authorList>
    </citation>
    <scope>NUCLEOTIDE SEQUENCE [LARGE SCALE GENOMIC DNA]</scope>
    <source>
        <strain evidence="12 13">G-4-1-14</strain>
    </source>
</reference>
<sequence>MAASDLSQINALDPNSLSGLRRLSKENSPEAAREAAKQFEALFMQQVLKSMRDASPKGGMFDSEESRMYQSMLDQQLSLQLSTRSGGIGLAKVIERQLSAARETVVLPDGPVPLSRPDKAVPLDPAIKRGFDAAASPGGSALSGYAGVNGAAGGVAVGTAGGAASSPAKTAVSAASAGLAAFPGLPAGAGPRAFVEKIWPQAVEASRVTGIPARFLVAQAALETGWGKHELKNADGSPSHNLFNIKAGRNWTGGTLATTTTEFRDGAATRENARFRAYGSYAESFQDYARMIRNNPRYAAVAGQGDAVAFARGLQSAGYATDPMYADKLARIINGNTLRTALAASATPRA</sequence>
<dbReference type="GO" id="GO:0071973">
    <property type="term" value="P:bacterial-type flagellum-dependent cell motility"/>
    <property type="evidence" value="ECO:0007669"/>
    <property type="project" value="TreeGrafter"/>
</dbReference>
<dbReference type="Pfam" id="PF01832">
    <property type="entry name" value="Glucosaminidase"/>
    <property type="match status" value="1"/>
</dbReference>
<dbReference type="PRINTS" id="PR01002">
    <property type="entry name" value="FLGFLGJ"/>
</dbReference>
<evidence type="ECO:0000256" key="3">
    <source>
        <dbReference type="ARBA" id="ARBA00006880"/>
    </source>
</evidence>
<evidence type="ECO:0000256" key="5">
    <source>
        <dbReference type="ARBA" id="ARBA00013433"/>
    </source>
</evidence>
<comment type="similarity">
    <text evidence="4">In the C-terminal section; belongs to the glycosyl hydrolase 73 family.</text>
</comment>
<comment type="function">
    <text evidence="1">Flagellum-specific muramidase which hydrolyzes the peptidoglycan layer to assemble the rod structure in the periplasmic space.</text>
</comment>
<comment type="caution">
    <text evidence="12">The sequence shown here is derived from an EMBL/GenBank/DDBJ whole genome shotgun (WGS) entry which is preliminary data.</text>
</comment>
<dbReference type="GO" id="GO:0044780">
    <property type="term" value="P:bacterial-type flagellum assembly"/>
    <property type="evidence" value="ECO:0007669"/>
    <property type="project" value="InterPro"/>
</dbReference>
<dbReference type="NCBIfam" id="TIGR02541">
    <property type="entry name" value="flagell_FlgJ"/>
    <property type="match status" value="1"/>
</dbReference>
<evidence type="ECO:0000256" key="6">
    <source>
        <dbReference type="ARBA" id="ARBA00022764"/>
    </source>
</evidence>
<keyword evidence="9" id="KW-0961">Cell wall biogenesis/degradation</keyword>
<dbReference type="Gene3D" id="2.10.70.40">
    <property type="entry name" value="peptidoglycan hydrolase"/>
    <property type="match status" value="1"/>
</dbReference>